<accession>A0A4C1YG56</accession>
<keyword evidence="2" id="KW-1185">Reference proteome</keyword>
<dbReference type="EMBL" id="BGZK01001180">
    <property type="protein sequence ID" value="GBP73619.1"/>
    <property type="molecule type" value="Genomic_DNA"/>
</dbReference>
<organism evidence="1 2">
    <name type="scientific">Eumeta variegata</name>
    <name type="common">Bagworm moth</name>
    <name type="synonym">Eumeta japonica</name>
    <dbReference type="NCBI Taxonomy" id="151549"/>
    <lineage>
        <taxon>Eukaryota</taxon>
        <taxon>Metazoa</taxon>
        <taxon>Ecdysozoa</taxon>
        <taxon>Arthropoda</taxon>
        <taxon>Hexapoda</taxon>
        <taxon>Insecta</taxon>
        <taxon>Pterygota</taxon>
        <taxon>Neoptera</taxon>
        <taxon>Endopterygota</taxon>
        <taxon>Lepidoptera</taxon>
        <taxon>Glossata</taxon>
        <taxon>Ditrysia</taxon>
        <taxon>Tineoidea</taxon>
        <taxon>Psychidae</taxon>
        <taxon>Oiketicinae</taxon>
        <taxon>Eumeta</taxon>
    </lineage>
</organism>
<protein>
    <submittedName>
        <fullName evidence="1">Uncharacterized protein</fullName>
    </submittedName>
</protein>
<dbReference type="AlphaFoldDB" id="A0A4C1YG56"/>
<sequence length="120" mass="13798">MKRKLCTPNRRTMKLIQVPQKVILENEKLEIIYRHTGPSINAYELLQAIPPQLKPEGYGLRNPSSTTDVRFFCCIYFWESTIHDLVNSDVTPEWVAPGLGCSRLLPSPPPKLRYCLLTLE</sequence>
<name>A0A4C1YG56_EUMVA</name>
<proteinExistence type="predicted"/>
<evidence type="ECO:0000313" key="2">
    <source>
        <dbReference type="Proteomes" id="UP000299102"/>
    </source>
</evidence>
<evidence type="ECO:0000313" key="1">
    <source>
        <dbReference type="EMBL" id="GBP73619.1"/>
    </source>
</evidence>
<reference evidence="1 2" key="1">
    <citation type="journal article" date="2019" name="Commun. Biol.">
        <title>The bagworm genome reveals a unique fibroin gene that provides high tensile strength.</title>
        <authorList>
            <person name="Kono N."/>
            <person name="Nakamura H."/>
            <person name="Ohtoshi R."/>
            <person name="Tomita M."/>
            <person name="Numata K."/>
            <person name="Arakawa K."/>
        </authorList>
    </citation>
    <scope>NUCLEOTIDE SEQUENCE [LARGE SCALE GENOMIC DNA]</scope>
</reference>
<dbReference type="Proteomes" id="UP000299102">
    <property type="component" value="Unassembled WGS sequence"/>
</dbReference>
<gene>
    <name evidence="1" type="ORF">EVAR_49241_1</name>
</gene>
<comment type="caution">
    <text evidence="1">The sequence shown here is derived from an EMBL/GenBank/DDBJ whole genome shotgun (WGS) entry which is preliminary data.</text>
</comment>